<name>A0A0B5XMF9_BACTU</name>
<dbReference type="KEGG" id="btw:BF38_4625"/>
<dbReference type="Proteomes" id="UP000031876">
    <property type="component" value="Chromosome"/>
</dbReference>
<dbReference type="EMBL" id="CP053980">
    <property type="protein sequence ID" value="QKH23159.1"/>
    <property type="molecule type" value="Genomic_DNA"/>
</dbReference>
<organism evidence="2 4">
    <name type="scientific">Bacillus thuringiensis</name>
    <dbReference type="NCBI Taxonomy" id="1428"/>
    <lineage>
        <taxon>Bacteria</taxon>
        <taxon>Bacillati</taxon>
        <taxon>Bacillota</taxon>
        <taxon>Bacilli</taxon>
        <taxon>Bacillales</taxon>
        <taxon>Bacillaceae</taxon>
        <taxon>Bacillus</taxon>
        <taxon>Bacillus cereus group</taxon>
    </lineage>
</organism>
<accession>A0A0B5XMF9</accession>
<gene>
    <name evidence="1" type="ORF">BF38_4625</name>
    <name evidence="2" type="ORF">FOC89_03845</name>
</gene>
<dbReference type="AlphaFoldDB" id="A0A0B5XMF9"/>
<evidence type="ECO:0000313" key="2">
    <source>
        <dbReference type="EMBL" id="QKH23159.1"/>
    </source>
</evidence>
<evidence type="ECO:0000313" key="4">
    <source>
        <dbReference type="Proteomes" id="UP000501107"/>
    </source>
</evidence>
<dbReference type="RefSeq" id="WP_000865016.1">
    <property type="nucleotide sequence ID" value="NZ_CP009335.1"/>
</dbReference>
<dbReference type="Proteomes" id="UP000501107">
    <property type="component" value="Chromosome"/>
</dbReference>
<evidence type="ECO:0008006" key="5">
    <source>
        <dbReference type="Google" id="ProtNLM"/>
    </source>
</evidence>
<sequence>MKVKFAVIKDENFNCSLLETKLLKTFKEVDCEADIVTVEDGIFENNGIQTHLLEITIHVTGKNIGYRSVSASIFIVLESLSMELFRITISIH</sequence>
<proteinExistence type="predicted"/>
<reference evidence="2 4" key="2">
    <citation type="submission" date="2020-05" db="EMBL/GenBank/DDBJ databases">
        <title>FDA dAtabase for Regulatory Grade micrObial Sequences (FDA-ARGOS): Supporting development and validation of Infectious Disease Dx tests.</title>
        <authorList>
            <person name="Nelson B."/>
            <person name="Plummer A."/>
            <person name="Tallon L."/>
            <person name="Sadzewicz L."/>
            <person name="Zhao X."/>
            <person name="Vavikolanu K."/>
            <person name="Mehta A."/>
            <person name="Aluvathingal J."/>
            <person name="Nadendla S."/>
            <person name="Myers T."/>
            <person name="Yan Y."/>
            <person name="Sichtig H."/>
        </authorList>
    </citation>
    <scope>NUCLEOTIDE SEQUENCE [LARGE SCALE GENOMIC DNA]</scope>
    <source>
        <strain evidence="2 4">FDAARGOS_795</strain>
    </source>
</reference>
<reference evidence="1 3" key="1">
    <citation type="journal article" date="2015" name="Genome Announc.">
        <title>Complete genome sequences for 35 biothreat assay-relevant bacillus species.</title>
        <authorList>
            <person name="Johnson S.L."/>
            <person name="Daligault H.E."/>
            <person name="Davenport K.W."/>
            <person name="Jaissle J."/>
            <person name="Frey K.G."/>
            <person name="Ladner J.T."/>
            <person name="Broomall S.M."/>
            <person name="Bishop-Lilly K.A."/>
            <person name="Bruce D.C."/>
            <person name="Gibbons H.S."/>
            <person name="Coyne S.R."/>
            <person name="Lo C.C."/>
            <person name="Meincke L."/>
            <person name="Munk A.C."/>
            <person name="Koroleva G.I."/>
            <person name="Rosenzweig C.N."/>
            <person name="Palacios G.F."/>
            <person name="Redden C.L."/>
            <person name="Minogue T.D."/>
            <person name="Chain P.S."/>
        </authorList>
    </citation>
    <scope>NUCLEOTIDE SEQUENCE [LARGE SCALE GENOMIC DNA]</scope>
    <source>
        <strain evidence="1 3">HD1011</strain>
    </source>
</reference>
<evidence type="ECO:0000313" key="1">
    <source>
        <dbReference type="EMBL" id="AJG74872.1"/>
    </source>
</evidence>
<dbReference type="EMBL" id="CP009335">
    <property type="protein sequence ID" value="AJG74872.1"/>
    <property type="molecule type" value="Genomic_DNA"/>
</dbReference>
<protein>
    <recommendedName>
        <fullName evidence="5">Group-specific protein</fullName>
    </recommendedName>
</protein>
<evidence type="ECO:0000313" key="3">
    <source>
        <dbReference type="Proteomes" id="UP000031876"/>
    </source>
</evidence>